<dbReference type="EMBL" id="JARK01001349">
    <property type="protein sequence ID" value="EYC24855.1"/>
    <property type="molecule type" value="Genomic_DNA"/>
</dbReference>
<sequence>MKRRVDMMTWTARKRGCLDRLGGLVVSDRRYVLSWSPRSQRLRLQTAEMAPRRRRATPPRSCCVAPASILPDGAGRLFIDRFLLSDHTFGFFVHFS</sequence>
<comment type="caution">
    <text evidence="1">The sequence shown here is derived from an EMBL/GenBank/DDBJ whole genome shotgun (WGS) entry which is preliminary data.</text>
</comment>
<dbReference type="Proteomes" id="UP000024635">
    <property type="component" value="Unassembled WGS sequence"/>
</dbReference>
<evidence type="ECO:0000313" key="2">
    <source>
        <dbReference type="Proteomes" id="UP000024635"/>
    </source>
</evidence>
<keyword evidence="2" id="KW-1185">Reference proteome</keyword>
<dbReference type="AlphaFoldDB" id="A0A016VBN4"/>
<proteinExistence type="predicted"/>
<protein>
    <submittedName>
        <fullName evidence="1">Uncharacterized protein</fullName>
    </submittedName>
</protein>
<reference evidence="2" key="1">
    <citation type="journal article" date="2015" name="Nat. Genet.">
        <title>The genome and transcriptome of the zoonotic hookworm Ancylostoma ceylanicum identify infection-specific gene families.</title>
        <authorList>
            <person name="Schwarz E.M."/>
            <person name="Hu Y."/>
            <person name="Antoshechkin I."/>
            <person name="Miller M.M."/>
            <person name="Sternberg P.W."/>
            <person name="Aroian R.V."/>
        </authorList>
    </citation>
    <scope>NUCLEOTIDE SEQUENCE</scope>
    <source>
        <strain evidence="2">HY135</strain>
    </source>
</reference>
<organism evidence="1 2">
    <name type="scientific">Ancylostoma ceylanicum</name>
    <dbReference type="NCBI Taxonomy" id="53326"/>
    <lineage>
        <taxon>Eukaryota</taxon>
        <taxon>Metazoa</taxon>
        <taxon>Ecdysozoa</taxon>
        <taxon>Nematoda</taxon>
        <taxon>Chromadorea</taxon>
        <taxon>Rhabditida</taxon>
        <taxon>Rhabditina</taxon>
        <taxon>Rhabditomorpha</taxon>
        <taxon>Strongyloidea</taxon>
        <taxon>Ancylostomatidae</taxon>
        <taxon>Ancylostomatinae</taxon>
        <taxon>Ancylostoma</taxon>
    </lineage>
</organism>
<accession>A0A016VBN4</accession>
<evidence type="ECO:0000313" key="1">
    <source>
        <dbReference type="EMBL" id="EYC24855.1"/>
    </source>
</evidence>
<gene>
    <name evidence="1" type="primary">Acey_s0013.g2139</name>
    <name evidence="1" type="ORF">Y032_0013g2139</name>
</gene>
<name>A0A016VBN4_9BILA</name>